<dbReference type="EMBL" id="FNHS01000020">
    <property type="protein sequence ID" value="SDO36139.1"/>
    <property type="molecule type" value="Genomic_DNA"/>
</dbReference>
<accession>A0A1H0IY49</accession>
<dbReference type="AlphaFoldDB" id="A0A1H0IY49"/>
<evidence type="ECO:0000256" key="1">
    <source>
        <dbReference type="SAM" id="MobiDB-lite"/>
    </source>
</evidence>
<sequence length="64" mass="7309">MPALSLSRSPAADRPASGPSLPRLWLDRLRTRRALAALHPEQIRDAGLDPWRLRAEIQKPFWRA</sequence>
<dbReference type="STRING" id="582672.SAMN05216360_12075"/>
<evidence type="ECO:0000313" key="2">
    <source>
        <dbReference type="EMBL" id="SDO36139.1"/>
    </source>
</evidence>
<reference evidence="3" key="1">
    <citation type="submission" date="2016-10" db="EMBL/GenBank/DDBJ databases">
        <authorList>
            <person name="Varghese N."/>
            <person name="Submissions S."/>
        </authorList>
    </citation>
    <scope>NUCLEOTIDE SEQUENCE [LARGE SCALE GENOMIC DNA]</scope>
    <source>
        <strain evidence="3">BL47</strain>
    </source>
</reference>
<feature type="region of interest" description="Disordered" evidence="1">
    <location>
        <begin position="1"/>
        <end position="22"/>
    </location>
</feature>
<dbReference type="Proteomes" id="UP000198704">
    <property type="component" value="Unassembled WGS sequence"/>
</dbReference>
<keyword evidence="3" id="KW-1185">Reference proteome</keyword>
<dbReference type="RefSeq" id="WP_091721407.1">
    <property type="nucleotide sequence ID" value="NZ_FNHS01000020.1"/>
</dbReference>
<evidence type="ECO:0000313" key="3">
    <source>
        <dbReference type="Proteomes" id="UP000198704"/>
    </source>
</evidence>
<organism evidence="2 3">
    <name type="scientific">Methylobacterium phyllostachyos</name>
    <dbReference type="NCBI Taxonomy" id="582672"/>
    <lineage>
        <taxon>Bacteria</taxon>
        <taxon>Pseudomonadati</taxon>
        <taxon>Pseudomonadota</taxon>
        <taxon>Alphaproteobacteria</taxon>
        <taxon>Hyphomicrobiales</taxon>
        <taxon>Methylobacteriaceae</taxon>
        <taxon>Methylobacterium</taxon>
    </lineage>
</organism>
<protein>
    <submittedName>
        <fullName evidence="2">Uncharacterized protein</fullName>
    </submittedName>
</protein>
<proteinExistence type="predicted"/>
<gene>
    <name evidence="2" type="ORF">SAMN05216360_12075</name>
</gene>
<name>A0A1H0IY49_9HYPH</name>